<protein>
    <submittedName>
        <fullName evidence="2">CLUMA_CG019758, isoform A</fullName>
    </submittedName>
</protein>
<dbReference type="Proteomes" id="UP000183832">
    <property type="component" value="Unassembled WGS sequence"/>
</dbReference>
<feature type="region of interest" description="Disordered" evidence="1">
    <location>
        <begin position="44"/>
        <end position="64"/>
    </location>
</feature>
<proteinExistence type="predicted"/>
<evidence type="ECO:0000256" key="1">
    <source>
        <dbReference type="SAM" id="MobiDB-lite"/>
    </source>
</evidence>
<keyword evidence="3" id="KW-1185">Reference proteome</keyword>
<reference evidence="2 3" key="1">
    <citation type="submission" date="2015-04" db="EMBL/GenBank/DDBJ databases">
        <authorList>
            <person name="Syromyatnikov M.Y."/>
            <person name="Popov V.N."/>
        </authorList>
    </citation>
    <scope>NUCLEOTIDE SEQUENCE [LARGE SCALE GENOMIC DNA]</scope>
</reference>
<dbReference type="AlphaFoldDB" id="A0A1J1J4T7"/>
<evidence type="ECO:0000313" key="2">
    <source>
        <dbReference type="EMBL" id="CRL06478.1"/>
    </source>
</evidence>
<accession>A0A1J1J4T7</accession>
<evidence type="ECO:0000313" key="3">
    <source>
        <dbReference type="Proteomes" id="UP000183832"/>
    </source>
</evidence>
<name>A0A1J1J4T7_9DIPT</name>
<feature type="compositionally biased region" description="Polar residues" evidence="1">
    <location>
        <begin position="47"/>
        <end position="64"/>
    </location>
</feature>
<gene>
    <name evidence="2" type="ORF">CLUMA_CG019758</name>
</gene>
<sequence length="64" mass="7497">MFDVYGFEKRSLANYLFIIPDSLNCLSTEAIFNRQLRERKMFPKTGENINSSSRQAQEFNIKTS</sequence>
<dbReference type="EMBL" id="CVRI01000067">
    <property type="protein sequence ID" value="CRL06478.1"/>
    <property type="molecule type" value="Genomic_DNA"/>
</dbReference>
<organism evidence="2 3">
    <name type="scientific">Clunio marinus</name>
    <dbReference type="NCBI Taxonomy" id="568069"/>
    <lineage>
        <taxon>Eukaryota</taxon>
        <taxon>Metazoa</taxon>
        <taxon>Ecdysozoa</taxon>
        <taxon>Arthropoda</taxon>
        <taxon>Hexapoda</taxon>
        <taxon>Insecta</taxon>
        <taxon>Pterygota</taxon>
        <taxon>Neoptera</taxon>
        <taxon>Endopterygota</taxon>
        <taxon>Diptera</taxon>
        <taxon>Nematocera</taxon>
        <taxon>Chironomoidea</taxon>
        <taxon>Chironomidae</taxon>
        <taxon>Clunio</taxon>
    </lineage>
</organism>